<protein>
    <recommendedName>
        <fullName evidence="11">RING-type domain-containing protein</fullName>
    </recommendedName>
</protein>
<feature type="transmembrane region" description="Helical" evidence="10">
    <location>
        <begin position="47"/>
        <end position="68"/>
    </location>
</feature>
<keyword evidence="13" id="KW-1185">Reference proteome</keyword>
<keyword evidence="5" id="KW-0862">Zinc</keyword>
<dbReference type="CDD" id="cd16476">
    <property type="entry name" value="RING-H2_RNF139-like"/>
    <property type="match status" value="1"/>
</dbReference>
<dbReference type="GO" id="GO:0043161">
    <property type="term" value="P:proteasome-mediated ubiquitin-dependent protein catabolic process"/>
    <property type="evidence" value="ECO:0007669"/>
    <property type="project" value="TreeGrafter"/>
</dbReference>
<evidence type="ECO:0000256" key="7">
    <source>
        <dbReference type="ARBA" id="ARBA00023136"/>
    </source>
</evidence>
<dbReference type="PANTHER" id="PTHR22763">
    <property type="entry name" value="RING ZINC FINGER PROTEIN"/>
    <property type="match status" value="1"/>
</dbReference>
<evidence type="ECO:0000256" key="1">
    <source>
        <dbReference type="ARBA" id="ARBA00004141"/>
    </source>
</evidence>
<gene>
    <name evidence="12" type="ORF">HOLleu_34038</name>
</gene>
<evidence type="ECO:0000256" key="9">
    <source>
        <dbReference type="SAM" id="MobiDB-lite"/>
    </source>
</evidence>
<comment type="subcellular location">
    <subcellularLocation>
        <location evidence="1">Membrane</location>
        <topology evidence="1">Multi-pass membrane protein</topology>
    </subcellularLocation>
</comment>
<evidence type="ECO:0000256" key="8">
    <source>
        <dbReference type="PROSITE-ProRule" id="PRU00175"/>
    </source>
</evidence>
<keyword evidence="6 10" id="KW-1133">Transmembrane helix</keyword>
<organism evidence="12 13">
    <name type="scientific">Holothuria leucospilota</name>
    <name type="common">Black long sea cucumber</name>
    <name type="synonym">Mertensiothuria leucospilota</name>
    <dbReference type="NCBI Taxonomy" id="206669"/>
    <lineage>
        <taxon>Eukaryota</taxon>
        <taxon>Metazoa</taxon>
        <taxon>Echinodermata</taxon>
        <taxon>Eleutherozoa</taxon>
        <taxon>Echinozoa</taxon>
        <taxon>Holothuroidea</taxon>
        <taxon>Aspidochirotacea</taxon>
        <taxon>Aspidochirotida</taxon>
        <taxon>Holothuriidae</taxon>
        <taxon>Holothuria</taxon>
    </lineage>
</organism>
<dbReference type="InterPro" id="IPR013083">
    <property type="entry name" value="Znf_RING/FYVE/PHD"/>
</dbReference>
<dbReference type="SMART" id="SM00184">
    <property type="entry name" value="RING"/>
    <property type="match status" value="1"/>
</dbReference>
<dbReference type="Proteomes" id="UP001152320">
    <property type="component" value="Chromosome 17"/>
</dbReference>
<dbReference type="PROSITE" id="PS50089">
    <property type="entry name" value="ZF_RING_2"/>
    <property type="match status" value="1"/>
</dbReference>
<feature type="transmembrane region" description="Helical" evidence="10">
    <location>
        <begin position="345"/>
        <end position="362"/>
    </location>
</feature>
<dbReference type="GO" id="GO:0036503">
    <property type="term" value="P:ERAD pathway"/>
    <property type="evidence" value="ECO:0007669"/>
    <property type="project" value="TreeGrafter"/>
</dbReference>
<dbReference type="EMBL" id="JAIZAY010000017">
    <property type="protein sequence ID" value="KAJ8026245.1"/>
    <property type="molecule type" value="Genomic_DNA"/>
</dbReference>
<evidence type="ECO:0000256" key="4">
    <source>
        <dbReference type="ARBA" id="ARBA00022771"/>
    </source>
</evidence>
<dbReference type="GO" id="GO:0036513">
    <property type="term" value="C:Derlin-1 retrotranslocation complex"/>
    <property type="evidence" value="ECO:0007669"/>
    <property type="project" value="TreeGrafter"/>
</dbReference>
<dbReference type="Pfam" id="PF13639">
    <property type="entry name" value="zf-RING_2"/>
    <property type="match status" value="1"/>
</dbReference>
<feature type="region of interest" description="Disordered" evidence="9">
    <location>
        <begin position="618"/>
        <end position="642"/>
    </location>
</feature>
<evidence type="ECO:0000313" key="12">
    <source>
        <dbReference type="EMBL" id="KAJ8026245.1"/>
    </source>
</evidence>
<dbReference type="InterPro" id="IPR001841">
    <property type="entry name" value="Znf_RING"/>
</dbReference>
<feature type="domain" description="RING-type" evidence="11">
    <location>
        <begin position="569"/>
        <end position="608"/>
    </location>
</feature>
<dbReference type="SUPFAM" id="SSF57850">
    <property type="entry name" value="RING/U-box"/>
    <property type="match status" value="1"/>
</dbReference>
<evidence type="ECO:0000256" key="6">
    <source>
        <dbReference type="ARBA" id="ARBA00022989"/>
    </source>
</evidence>
<keyword evidence="2 10" id="KW-0812">Transmembrane</keyword>
<accession>A0A9Q0YPN2</accession>
<dbReference type="GO" id="GO:0008270">
    <property type="term" value="F:zinc ion binding"/>
    <property type="evidence" value="ECO:0007669"/>
    <property type="project" value="UniProtKB-KW"/>
</dbReference>
<dbReference type="InterPro" id="IPR050731">
    <property type="entry name" value="HRD1_E3_ubiq-ligases"/>
</dbReference>
<evidence type="ECO:0000256" key="2">
    <source>
        <dbReference type="ARBA" id="ARBA00022692"/>
    </source>
</evidence>
<feature type="compositionally biased region" description="Polar residues" evidence="9">
    <location>
        <begin position="632"/>
        <end position="642"/>
    </location>
</feature>
<evidence type="ECO:0000313" key="13">
    <source>
        <dbReference type="Proteomes" id="UP001152320"/>
    </source>
</evidence>
<keyword evidence="7 10" id="KW-0472">Membrane</keyword>
<dbReference type="InterPro" id="IPR011016">
    <property type="entry name" value="Znf_RING-CH"/>
</dbReference>
<evidence type="ECO:0000256" key="10">
    <source>
        <dbReference type="SAM" id="Phobius"/>
    </source>
</evidence>
<feature type="transmembrane region" description="Helical" evidence="10">
    <location>
        <begin position="488"/>
        <end position="510"/>
    </location>
</feature>
<feature type="transmembrane region" description="Helical" evidence="10">
    <location>
        <begin position="439"/>
        <end position="468"/>
    </location>
</feature>
<dbReference type="AlphaFoldDB" id="A0A9Q0YPN2"/>
<dbReference type="InterPro" id="IPR025754">
    <property type="entry name" value="TRC8_N_dom"/>
</dbReference>
<sequence length="642" mass="73075">MAGQVEVDHQSHQLTIFTAILRVPPLLVLDAFCGLRINLNGLGVEHWFIENLLLFAGVSISLVVFFLPSKALRSLYNISLAVGALITSMWWNNVFITKINERRSSSDWDSVFQLHKSIENTGRLYANIIFSLDFTVYLCAQLLYAFLFVTVGAKSYWLRNGNLTYHLVWFCLPVVSRLCMEGIYNFDGDDAEEVIGQVNHVVYIVKITALFEPVVNLVIAVVAKALWLLFRMSRFVKVCTGIIKQLGITIFLESEWTRLQVPKVLRIFFTCRFLLHILDFPSEMILESQDLPELLANVSEEIAAHICDTFIAVLGISAILSPVASFMGNLSRKFIGGHEGEAEHVGTMTSILFFILALQTGLPSLTRTKRVARLYRNISLLATAHLHFIHNILHPVLMQLSTSTVAPIQRHVRAMVAAFMLLLLPTVCIWYWWSVLTVSTWLLAVTAFCVELIVKVIVSLIVYGLFLYDTFSENQWESLDDYVYYIKAVGSTFEFLSGIFLFINGFWILVFESGGIIRATMMCIHAYFNIFQVGKDGWKKFYLRRLAVQKINSLPEATEEELRQFQDVCAICYQEMKVTARITPCQHFFHGACLRKWLYMQDSCPLCHQVIMQAEENEAAEPENVPRDPGNHPNQFLVQGAN</sequence>
<feature type="transmembrane region" description="Helical" evidence="10">
    <location>
        <begin position="201"/>
        <end position="229"/>
    </location>
</feature>
<dbReference type="OrthoDB" id="4348522at2759"/>
<feature type="transmembrane region" description="Helical" evidence="10">
    <location>
        <begin position="414"/>
        <end position="433"/>
    </location>
</feature>
<dbReference type="PANTHER" id="PTHR22763:SF163">
    <property type="entry name" value="E3 UBIQUITIN-PROTEIN LIGASE RNF139"/>
    <property type="match status" value="1"/>
</dbReference>
<keyword evidence="4 8" id="KW-0863">Zinc-finger</keyword>
<evidence type="ECO:0000259" key="11">
    <source>
        <dbReference type="PROSITE" id="PS50089"/>
    </source>
</evidence>
<feature type="transmembrane region" description="Helical" evidence="10">
    <location>
        <begin position="14"/>
        <end position="35"/>
    </location>
</feature>
<keyword evidence="3" id="KW-0479">Metal-binding</keyword>
<feature type="transmembrane region" description="Helical" evidence="10">
    <location>
        <begin position="74"/>
        <end position="96"/>
    </location>
</feature>
<evidence type="ECO:0000256" key="5">
    <source>
        <dbReference type="ARBA" id="ARBA00022833"/>
    </source>
</evidence>
<dbReference type="GO" id="GO:0061630">
    <property type="term" value="F:ubiquitin protein ligase activity"/>
    <property type="evidence" value="ECO:0007669"/>
    <property type="project" value="TreeGrafter"/>
</dbReference>
<comment type="caution">
    <text evidence="12">The sequence shown here is derived from an EMBL/GenBank/DDBJ whole genome shotgun (WGS) entry which is preliminary data.</text>
</comment>
<dbReference type="SMART" id="SM00744">
    <property type="entry name" value="RINGv"/>
    <property type="match status" value="1"/>
</dbReference>
<reference evidence="12" key="1">
    <citation type="submission" date="2021-10" db="EMBL/GenBank/DDBJ databases">
        <title>Tropical sea cucumber genome reveals ecological adaptation and Cuvierian tubules defense mechanism.</title>
        <authorList>
            <person name="Chen T."/>
        </authorList>
    </citation>
    <scope>NUCLEOTIDE SEQUENCE</scope>
    <source>
        <strain evidence="12">Nanhai2018</strain>
        <tissue evidence="12">Muscle</tissue>
    </source>
</reference>
<proteinExistence type="predicted"/>
<feature type="transmembrane region" description="Helical" evidence="10">
    <location>
        <begin position="302"/>
        <end position="324"/>
    </location>
</feature>
<dbReference type="Pfam" id="PF13705">
    <property type="entry name" value="TRC8_N"/>
    <property type="match status" value="1"/>
</dbReference>
<name>A0A9Q0YPN2_HOLLE</name>
<dbReference type="Gene3D" id="3.30.40.10">
    <property type="entry name" value="Zinc/RING finger domain, C3HC4 (zinc finger)"/>
    <property type="match status" value="1"/>
</dbReference>
<evidence type="ECO:0000256" key="3">
    <source>
        <dbReference type="ARBA" id="ARBA00022723"/>
    </source>
</evidence>
<feature type="transmembrane region" description="Helical" evidence="10">
    <location>
        <begin position="374"/>
        <end position="393"/>
    </location>
</feature>
<feature type="transmembrane region" description="Helical" evidence="10">
    <location>
        <begin position="124"/>
        <end position="151"/>
    </location>
</feature>